<evidence type="ECO:0000256" key="8">
    <source>
        <dbReference type="ARBA" id="ARBA00022801"/>
    </source>
</evidence>
<dbReference type="Gene3D" id="1.10.390.10">
    <property type="entry name" value="Neutral Protease Domain 2"/>
    <property type="match status" value="1"/>
</dbReference>
<dbReference type="InterPro" id="IPR042097">
    <property type="entry name" value="Aminopeptidase_N-like_N_sf"/>
</dbReference>
<keyword evidence="16" id="KW-1185">Reference proteome</keyword>
<dbReference type="EC" id="3.4.11.2" evidence="4"/>
<keyword evidence="9" id="KW-0862">Zinc</keyword>
<evidence type="ECO:0000259" key="14">
    <source>
        <dbReference type="Pfam" id="PF01433"/>
    </source>
</evidence>
<dbReference type="CDD" id="cd09603">
    <property type="entry name" value="M1_APN_like"/>
    <property type="match status" value="1"/>
</dbReference>
<comment type="caution">
    <text evidence="15">The sequence shown here is derived from an EMBL/GenBank/DDBJ whole genome shotgun (WGS) entry which is preliminary data.</text>
</comment>
<evidence type="ECO:0000256" key="13">
    <source>
        <dbReference type="SAM" id="SignalP"/>
    </source>
</evidence>
<feature type="domain" description="Peptidase M1 membrane alanine aminopeptidase" evidence="14">
    <location>
        <begin position="334"/>
        <end position="487"/>
    </location>
</feature>
<dbReference type="GO" id="GO:0016285">
    <property type="term" value="F:alanyl aminopeptidase activity"/>
    <property type="evidence" value="ECO:0007669"/>
    <property type="project" value="UniProtKB-EC"/>
</dbReference>
<evidence type="ECO:0000256" key="3">
    <source>
        <dbReference type="ARBA" id="ARBA00010136"/>
    </source>
</evidence>
<dbReference type="EMBL" id="JAGDYM010000007">
    <property type="protein sequence ID" value="MBO1901574.1"/>
    <property type="molecule type" value="Genomic_DNA"/>
</dbReference>
<gene>
    <name evidence="15" type="ORF">J4H92_06370</name>
</gene>
<comment type="cofactor">
    <cofactor evidence="2">
        <name>Zn(2+)</name>
        <dbReference type="ChEBI" id="CHEBI:29105"/>
    </cofactor>
</comment>
<evidence type="ECO:0000313" key="15">
    <source>
        <dbReference type="EMBL" id="MBO1901574.1"/>
    </source>
</evidence>
<feature type="signal peptide" evidence="13">
    <location>
        <begin position="1"/>
        <end position="37"/>
    </location>
</feature>
<dbReference type="GO" id="GO:0008270">
    <property type="term" value="F:zinc ion binding"/>
    <property type="evidence" value="ECO:0007669"/>
    <property type="project" value="InterPro"/>
</dbReference>
<evidence type="ECO:0000256" key="9">
    <source>
        <dbReference type="ARBA" id="ARBA00022833"/>
    </source>
</evidence>
<sequence>MMPRTLDTPGLRRRAAALVIGAALALSGAGLAAPAVAAEPEHGALTAGDTVYPNVGNGGYDALHYDVSITYDPATNRMDSQTTLRARTERTLASFALDLKDLTVDAVTVDGEPAAFTRIHDDQAISYKLVITPAEPVTGEFEAVIDYSGEPNHFVDPDGSWEGWVRTDDGATAVNEPVGAMTWYPNNNTPTDKATHRFTIDIPSQNQAGKALAAASNGVLTSKASYSSGGVERTRWVWNQPVQQATYLSLVSIGSYRVYENDIELLNGRTVREWSFIDTEITGTQLTTTLNNRARMQEIMQWMESRYGPYPGVSAGIVVDRTSLGYALETQDRSYFERSVSFNTLVHEIGHQWFGNSVSPGDWSDIWLNEGPATYLPMAFAYDKGENASPPVARLRSSWNSRAANHASWAIPPKISDPAQLFNNWSVYQRPGQMLGAMEDILGTARFDAFMVEWHARFAGSHASQEDFFALATELSGLDFAPFGQAWVNAPAKPDWPAAPDRHVLRPVSEPTLGISGPGRVGGTLTASLTGWPSALDDVTIAWYVDGEEVPGADGETFDLTVDHLDKVIGVSASAENPRVAPLTEFTQRRAPVTEGSLSKPARPRISGTPVVGGALEAVLSDWDSANTASYQWLRNGDAIPGAVSRSYRPVSADAGRRLSLRVTASRDGYHPASSTSDPTVRVALRKLQRTPAPVIRGKAAPGRTLSVKTGRWDSGVKLGYRWQVNGRYVGTKSTYKVKKSDAGKRVRVTVTGTKKDFASVSKQSTRVRIAKR</sequence>
<dbReference type="SUPFAM" id="SSF63737">
    <property type="entry name" value="Leukotriene A4 hydrolase N-terminal domain"/>
    <property type="match status" value="1"/>
</dbReference>
<dbReference type="Gene3D" id="2.60.40.2700">
    <property type="match status" value="3"/>
</dbReference>
<dbReference type="GO" id="GO:0008237">
    <property type="term" value="F:metallopeptidase activity"/>
    <property type="evidence" value="ECO:0007669"/>
    <property type="project" value="UniProtKB-KW"/>
</dbReference>
<dbReference type="Proteomes" id="UP000664382">
    <property type="component" value="Unassembled WGS sequence"/>
</dbReference>
<evidence type="ECO:0000256" key="6">
    <source>
        <dbReference type="ARBA" id="ARBA00022670"/>
    </source>
</evidence>
<evidence type="ECO:0000313" key="16">
    <source>
        <dbReference type="Proteomes" id="UP000664382"/>
    </source>
</evidence>
<dbReference type="GO" id="GO:0006508">
    <property type="term" value="P:proteolysis"/>
    <property type="evidence" value="ECO:0007669"/>
    <property type="project" value="UniProtKB-KW"/>
</dbReference>
<evidence type="ECO:0000256" key="4">
    <source>
        <dbReference type="ARBA" id="ARBA00012564"/>
    </source>
</evidence>
<keyword evidence="8" id="KW-0378">Hydrolase</keyword>
<dbReference type="Gene3D" id="2.60.40.1730">
    <property type="entry name" value="tricorn interacting facor f3 domain"/>
    <property type="match status" value="1"/>
</dbReference>
<dbReference type="RefSeq" id="WP_208097309.1">
    <property type="nucleotide sequence ID" value="NZ_JAGDYM010000007.1"/>
</dbReference>
<dbReference type="InterPro" id="IPR050344">
    <property type="entry name" value="Peptidase_M1_aminopeptidases"/>
</dbReference>
<name>A0A939MIJ9_9MICO</name>
<evidence type="ECO:0000256" key="10">
    <source>
        <dbReference type="ARBA" id="ARBA00023049"/>
    </source>
</evidence>
<dbReference type="InterPro" id="IPR027268">
    <property type="entry name" value="Peptidase_M4/M1_CTD_sf"/>
</dbReference>
<keyword evidence="13" id="KW-0732">Signal</keyword>
<keyword evidence="6" id="KW-0645">Protease</keyword>
<comment type="similarity">
    <text evidence="3">Belongs to the peptidase M1 family.</text>
</comment>
<evidence type="ECO:0000256" key="12">
    <source>
        <dbReference type="ARBA" id="ARBA00031533"/>
    </source>
</evidence>
<comment type="catalytic activity">
    <reaction evidence="1">
        <text>Release of an N-terminal amino acid, Xaa-|-Yaa- from a peptide, amide or arylamide. Xaa is preferably Ala, but may be most amino acids including Pro (slow action). When a terminal hydrophobic residue is followed by a prolyl residue, the two may be released as an intact Xaa-Pro dipeptide.</text>
        <dbReference type="EC" id="3.4.11.2"/>
    </reaction>
</comment>
<dbReference type="AlphaFoldDB" id="A0A939MIJ9"/>
<reference evidence="15" key="1">
    <citation type="submission" date="2021-03" db="EMBL/GenBank/DDBJ databases">
        <title>Leucobacter chromiisoli sp. nov., isolated from chromium-containing soil of chemical plant.</title>
        <authorList>
            <person name="Xu Z."/>
        </authorList>
    </citation>
    <scope>NUCLEOTIDE SEQUENCE</scope>
    <source>
        <strain evidence="15">S27</strain>
    </source>
</reference>
<dbReference type="InterPro" id="IPR001930">
    <property type="entry name" value="Peptidase_M1"/>
</dbReference>
<proteinExistence type="inferred from homology"/>
<keyword evidence="7" id="KW-0479">Metal-binding</keyword>
<evidence type="ECO:0000256" key="5">
    <source>
        <dbReference type="ARBA" id="ARBA00015611"/>
    </source>
</evidence>
<protein>
    <recommendedName>
        <fullName evidence="5">Aminopeptidase N</fullName>
        <ecNumber evidence="4">3.4.11.2</ecNumber>
    </recommendedName>
    <alternativeName>
        <fullName evidence="11">Alanine aminopeptidase</fullName>
    </alternativeName>
    <alternativeName>
        <fullName evidence="12">Lysyl aminopeptidase</fullName>
    </alternativeName>
</protein>
<evidence type="ECO:0000256" key="2">
    <source>
        <dbReference type="ARBA" id="ARBA00001947"/>
    </source>
</evidence>
<feature type="chain" id="PRO_5037429025" description="Aminopeptidase N" evidence="13">
    <location>
        <begin position="38"/>
        <end position="773"/>
    </location>
</feature>
<evidence type="ECO:0000256" key="11">
    <source>
        <dbReference type="ARBA" id="ARBA00029811"/>
    </source>
</evidence>
<dbReference type="PANTHER" id="PTHR11533">
    <property type="entry name" value="PROTEASE M1 ZINC METALLOPROTEASE"/>
    <property type="match status" value="1"/>
</dbReference>
<keyword evidence="10" id="KW-0482">Metalloprotease</keyword>
<organism evidence="15 16">
    <name type="scientific">Leucobacter weissii</name>
    <dbReference type="NCBI Taxonomy" id="1983706"/>
    <lineage>
        <taxon>Bacteria</taxon>
        <taxon>Bacillati</taxon>
        <taxon>Actinomycetota</taxon>
        <taxon>Actinomycetes</taxon>
        <taxon>Micrococcales</taxon>
        <taxon>Microbacteriaceae</taxon>
        <taxon>Leucobacter</taxon>
    </lineage>
</organism>
<dbReference type="PRINTS" id="PR00756">
    <property type="entry name" value="ALADIPTASE"/>
</dbReference>
<dbReference type="Pfam" id="PF01433">
    <property type="entry name" value="Peptidase_M1"/>
    <property type="match status" value="1"/>
</dbReference>
<dbReference type="SUPFAM" id="SSF55486">
    <property type="entry name" value="Metalloproteases ('zincins'), catalytic domain"/>
    <property type="match status" value="1"/>
</dbReference>
<accession>A0A939MIJ9</accession>
<evidence type="ECO:0000256" key="7">
    <source>
        <dbReference type="ARBA" id="ARBA00022723"/>
    </source>
</evidence>
<evidence type="ECO:0000256" key="1">
    <source>
        <dbReference type="ARBA" id="ARBA00000098"/>
    </source>
</evidence>
<dbReference type="InterPro" id="IPR014782">
    <property type="entry name" value="Peptidase_M1_dom"/>
</dbReference>